<dbReference type="EMBL" id="JBHSWB010000002">
    <property type="protein sequence ID" value="MFC6662636.1"/>
    <property type="molecule type" value="Genomic_DNA"/>
</dbReference>
<sequence>MNLRALFQRRSPRALPQPEVLSALPYQAAHDLACGRDPEQERVRRLSEKARLPVRHRPYDPAAGAAYDATRRPAPARAVQTAPPVFCLEFGAAPDEARMAAGAAAPELTLMVYDDERIPDHVLEEEAGRPAVDTEMLEAPATADGEEALMAILSAELRGAVGRAATRARSTPLHGAA</sequence>
<dbReference type="Proteomes" id="UP001596317">
    <property type="component" value="Unassembled WGS sequence"/>
</dbReference>
<reference evidence="2" key="1">
    <citation type="journal article" date="2019" name="Int. J. Syst. Evol. Microbiol.">
        <title>The Global Catalogue of Microorganisms (GCM) 10K type strain sequencing project: providing services to taxonomists for standard genome sequencing and annotation.</title>
        <authorList>
            <consortium name="The Broad Institute Genomics Platform"/>
            <consortium name="The Broad Institute Genome Sequencing Center for Infectious Disease"/>
            <person name="Wu L."/>
            <person name="Ma J."/>
        </authorList>
    </citation>
    <scope>NUCLEOTIDE SEQUENCE [LARGE SCALE GENOMIC DNA]</scope>
    <source>
        <strain evidence="2">CCUG 63830</strain>
    </source>
</reference>
<accession>A0ABW1ZPM4</accession>
<gene>
    <name evidence="1" type="ORF">ACFP90_21500</name>
</gene>
<dbReference type="RefSeq" id="WP_224612328.1">
    <property type="nucleotide sequence ID" value="NZ_JAIQXV010000026.1"/>
</dbReference>
<name>A0ABW1ZPM4_9DEIO</name>
<evidence type="ECO:0000313" key="2">
    <source>
        <dbReference type="Proteomes" id="UP001596317"/>
    </source>
</evidence>
<organism evidence="1 2">
    <name type="scientific">Deinococcus multiflagellatus</name>
    <dbReference type="NCBI Taxonomy" id="1656887"/>
    <lineage>
        <taxon>Bacteria</taxon>
        <taxon>Thermotogati</taxon>
        <taxon>Deinococcota</taxon>
        <taxon>Deinococci</taxon>
        <taxon>Deinococcales</taxon>
        <taxon>Deinococcaceae</taxon>
        <taxon>Deinococcus</taxon>
    </lineage>
</organism>
<keyword evidence="2" id="KW-1185">Reference proteome</keyword>
<comment type="caution">
    <text evidence="1">The sequence shown here is derived from an EMBL/GenBank/DDBJ whole genome shotgun (WGS) entry which is preliminary data.</text>
</comment>
<proteinExistence type="predicted"/>
<evidence type="ECO:0000313" key="1">
    <source>
        <dbReference type="EMBL" id="MFC6662636.1"/>
    </source>
</evidence>
<protein>
    <submittedName>
        <fullName evidence="1">Uncharacterized protein</fullName>
    </submittedName>
</protein>